<dbReference type="EMBL" id="JAGEPF010000035">
    <property type="protein sequence ID" value="MBO2464453.1"/>
    <property type="molecule type" value="Genomic_DNA"/>
</dbReference>
<evidence type="ECO:0000313" key="1">
    <source>
        <dbReference type="EMBL" id="MBO2464453.1"/>
    </source>
</evidence>
<dbReference type="Proteomes" id="UP000680206">
    <property type="component" value="Unassembled WGS sequence"/>
</dbReference>
<sequence>MRQAIDDIEARRNRLVRKLELLEDGDGDLMRDICQRSVALSAERNGKLDELAAHERERPVRSCPDLLDLIPLGEVDLTRAPEPVLRRLFEAFRLEISYDKRSGIADCKVTLTGAAIDQQGRIAADVMAEARAGGGGAAPVSRLFGAPGRIRTCDTRFRSVLRIIGGSVAP</sequence>
<accession>A0ABS3S793</accession>
<reference evidence="1 2" key="1">
    <citation type="submission" date="2021-03" db="EMBL/GenBank/DDBJ databases">
        <title>Actinomadura violae sp. nov., isolated from lichen in Thailand.</title>
        <authorList>
            <person name="Kanchanasin P."/>
            <person name="Saeng-In P."/>
            <person name="Phongsopitanun W."/>
            <person name="Yuki M."/>
            <person name="Kudo T."/>
            <person name="Ohkuma M."/>
            <person name="Tanasupawat S."/>
        </authorList>
    </citation>
    <scope>NUCLEOTIDE SEQUENCE [LARGE SCALE GENOMIC DNA]</scope>
    <source>
        <strain evidence="1 2">LCR2-06</strain>
    </source>
</reference>
<gene>
    <name evidence="1" type="ORF">J4709_43470</name>
</gene>
<organism evidence="1 2">
    <name type="scientific">Actinomadura violacea</name>
    <dbReference type="NCBI Taxonomy" id="2819934"/>
    <lineage>
        <taxon>Bacteria</taxon>
        <taxon>Bacillati</taxon>
        <taxon>Actinomycetota</taxon>
        <taxon>Actinomycetes</taxon>
        <taxon>Streptosporangiales</taxon>
        <taxon>Thermomonosporaceae</taxon>
        <taxon>Actinomadura</taxon>
    </lineage>
</organism>
<proteinExistence type="predicted"/>
<evidence type="ECO:0000313" key="2">
    <source>
        <dbReference type="Proteomes" id="UP000680206"/>
    </source>
</evidence>
<name>A0ABS3S793_9ACTN</name>
<comment type="caution">
    <text evidence="1">The sequence shown here is derived from an EMBL/GenBank/DDBJ whole genome shotgun (WGS) entry which is preliminary data.</text>
</comment>
<keyword evidence="2" id="KW-1185">Reference proteome</keyword>
<protein>
    <submittedName>
        <fullName evidence="1">Uncharacterized protein</fullName>
    </submittedName>
</protein>